<gene>
    <name evidence="2" type="ORF">HKI87_05g39110</name>
</gene>
<reference evidence="2 3" key="1">
    <citation type="submission" date="2024-03" db="EMBL/GenBank/DDBJ databases">
        <title>Complete genome sequence of the green alga Chloropicon roscoffensis RCC1871.</title>
        <authorList>
            <person name="Lemieux C."/>
            <person name="Pombert J.-F."/>
            <person name="Otis C."/>
            <person name="Turmel M."/>
        </authorList>
    </citation>
    <scope>NUCLEOTIDE SEQUENCE [LARGE SCALE GENOMIC DNA]</scope>
    <source>
        <strain evidence="2 3">RCC1871</strain>
    </source>
</reference>
<organism evidence="2 3">
    <name type="scientific">Chloropicon roscoffensis</name>
    <dbReference type="NCBI Taxonomy" id="1461544"/>
    <lineage>
        <taxon>Eukaryota</taxon>
        <taxon>Viridiplantae</taxon>
        <taxon>Chlorophyta</taxon>
        <taxon>Chloropicophyceae</taxon>
        <taxon>Chloropicales</taxon>
        <taxon>Chloropicaceae</taxon>
        <taxon>Chloropicon</taxon>
    </lineage>
</organism>
<evidence type="ECO:0000313" key="3">
    <source>
        <dbReference type="Proteomes" id="UP001472866"/>
    </source>
</evidence>
<feature type="compositionally biased region" description="Basic and acidic residues" evidence="1">
    <location>
        <begin position="43"/>
        <end position="61"/>
    </location>
</feature>
<dbReference type="AlphaFoldDB" id="A0AAX4PA01"/>
<evidence type="ECO:0000313" key="2">
    <source>
        <dbReference type="EMBL" id="WZN62375.1"/>
    </source>
</evidence>
<keyword evidence="3" id="KW-1185">Reference proteome</keyword>
<dbReference type="EMBL" id="CP151505">
    <property type="protein sequence ID" value="WZN62375.1"/>
    <property type="molecule type" value="Genomic_DNA"/>
</dbReference>
<feature type="region of interest" description="Disordered" evidence="1">
    <location>
        <begin position="33"/>
        <end position="61"/>
    </location>
</feature>
<evidence type="ECO:0000256" key="1">
    <source>
        <dbReference type="SAM" id="MobiDB-lite"/>
    </source>
</evidence>
<protein>
    <submittedName>
        <fullName evidence="2">Uncharacterized protein</fullName>
    </submittedName>
</protein>
<name>A0AAX4PA01_9CHLO</name>
<sequence length="147" mass="15814">MAKVTAAARGRLGARPVAGARCRPAGCRGPQRRRAAWVRPTRAKNDGGKEEVVETPEKAEEPKLTAGGLAELVGLGMGIPVPASVEIDMEKKQLIAEFEANNFGQEQKYRDEGYVDEEAGFNFLTLLWIPVAGGIGYGIYLTLQALS</sequence>
<accession>A0AAX4PA01</accession>
<proteinExistence type="predicted"/>
<dbReference type="Proteomes" id="UP001472866">
    <property type="component" value="Chromosome 05"/>
</dbReference>